<dbReference type="RefSeq" id="WP_338099898.1">
    <property type="nucleotide sequence ID" value="NZ_JAWDKD010000020.1"/>
</dbReference>
<accession>A0AAE4SFM5</accession>
<comment type="caution">
    <text evidence="2">The sequence shown here is derived from an EMBL/GenBank/DDBJ whole genome shotgun (WGS) entry which is preliminary data.</text>
</comment>
<keyword evidence="1" id="KW-0472">Membrane</keyword>
<evidence type="ECO:0000313" key="3">
    <source>
        <dbReference type="Proteomes" id="UP001271789"/>
    </source>
</evidence>
<evidence type="ECO:0000313" key="2">
    <source>
        <dbReference type="EMBL" id="MDV0447460.1"/>
    </source>
</evidence>
<proteinExistence type="predicted"/>
<keyword evidence="1" id="KW-0812">Transmembrane</keyword>
<reference evidence="2" key="1">
    <citation type="submission" date="2023-06" db="EMBL/GenBank/DDBJ databases">
        <title>Genome sequence of Methanosarcinaceae archaeon Ag5.</title>
        <authorList>
            <person name="Protasov E."/>
            <person name="Platt K."/>
            <person name="Poehlein A."/>
            <person name="Daniel R."/>
            <person name="Brune A."/>
        </authorList>
    </citation>
    <scope>NUCLEOTIDE SEQUENCE</scope>
    <source>
        <strain evidence="2">Ag5</strain>
    </source>
</reference>
<dbReference type="AlphaFoldDB" id="A0AAE4SFM5"/>
<dbReference type="EMBL" id="JAWDKD010000020">
    <property type="protein sequence ID" value="MDV0447460.1"/>
    <property type="molecule type" value="Genomic_DNA"/>
</dbReference>
<protein>
    <submittedName>
        <fullName evidence="2">Uncharacterized protein</fullName>
    </submittedName>
</protein>
<keyword evidence="1" id="KW-1133">Transmembrane helix</keyword>
<organism evidence="2 3">
    <name type="scientific">Methanolapillus africanus</name>
    <dbReference type="NCBI Taxonomy" id="3028297"/>
    <lineage>
        <taxon>Archaea</taxon>
        <taxon>Methanobacteriati</taxon>
        <taxon>Methanobacteriota</taxon>
        <taxon>Stenosarchaea group</taxon>
        <taxon>Methanomicrobia</taxon>
        <taxon>Methanosarcinales</taxon>
        <taxon>Methanosarcinaceae</taxon>
        <taxon>Methanolapillus</taxon>
    </lineage>
</organism>
<evidence type="ECO:0000256" key="1">
    <source>
        <dbReference type="SAM" id="Phobius"/>
    </source>
</evidence>
<keyword evidence="3" id="KW-1185">Reference proteome</keyword>
<name>A0AAE4SFM5_9EURY</name>
<feature type="transmembrane region" description="Helical" evidence="1">
    <location>
        <begin position="6"/>
        <end position="28"/>
    </location>
</feature>
<sequence length="177" mass="20605">MEKRKLIQITVFLLMIFLFLLLISFPNFHEKYEHEKQIRIEEKDNQLLEQQKINSFPKTQSFGDIQFDCNSKWYGEVPQLEGKEAYEWNLLIQEIIKNVTKNNLMAPFPHYDSSMNTIGGFVYVTVYNEGQSVPDEEKDQIAAVYMAVGQEYGVENLPIIIVTVYEISEGFFAQSVS</sequence>
<dbReference type="Proteomes" id="UP001271789">
    <property type="component" value="Unassembled WGS sequence"/>
</dbReference>
<gene>
    <name evidence="2" type="ORF">MsAg5_13550</name>
</gene>